<keyword evidence="4" id="KW-0804">Transcription</keyword>
<feature type="domain" description="HTH lysR-type" evidence="5">
    <location>
        <begin position="3"/>
        <end position="60"/>
    </location>
</feature>
<keyword evidence="2" id="KW-0805">Transcription regulation</keyword>
<dbReference type="EMBL" id="JACHJQ010000005">
    <property type="protein sequence ID" value="MBB4909130.1"/>
    <property type="molecule type" value="Genomic_DNA"/>
</dbReference>
<evidence type="ECO:0000256" key="1">
    <source>
        <dbReference type="ARBA" id="ARBA00009437"/>
    </source>
</evidence>
<evidence type="ECO:0000313" key="6">
    <source>
        <dbReference type="EMBL" id="MBB4909130.1"/>
    </source>
</evidence>
<dbReference type="InterPro" id="IPR036390">
    <property type="entry name" value="WH_DNA-bd_sf"/>
</dbReference>
<dbReference type="PANTHER" id="PTHR30346:SF30">
    <property type="entry name" value="SMALL NEUTRAL PROTEASE REGULATORY PROTEIN"/>
    <property type="match status" value="1"/>
</dbReference>
<dbReference type="Gene3D" id="3.40.190.290">
    <property type="match status" value="1"/>
</dbReference>
<dbReference type="FunFam" id="1.10.10.10:FF:000001">
    <property type="entry name" value="LysR family transcriptional regulator"/>
    <property type="match status" value="1"/>
</dbReference>
<dbReference type="GO" id="GO:0003700">
    <property type="term" value="F:DNA-binding transcription factor activity"/>
    <property type="evidence" value="ECO:0007669"/>
    <property type="project" value="InterPro"/>
</dbReference>
<evidence type="ECO:0000313" key="7">
    <source>
        <dbReference type="Proteomes" id="UP000520767"/>
    </source>
</evidence>
<dbReference type="Pfam" id="PF03466">
    <property type="entry name" value="LysR_substrate"/>
    <property type="match status" value="1"/>
</dbReference>
<keyword evidence="3 6" id="KW-0238">DNA-binding</keyword>
<dbReference type="PRINTS" id="PR00039">
    <property type="entry name" value="HTHLYSR"/>
</dbReference>
<dbReference type="InterPro" id="IPR005119">
    <property type="entry name" value="LysR_subst-bd"/>
</dbReference>
<dbReference type="Proteomes" id="UP000520767">
    <property type="component" value="Unassembled WGS sequence"/>
</dbReference>
<sequence>MDLELRHLKVVCAIAEHGSVTRAAAHLGLAQPALTAQLNRIERALGGPLFDRDHRGARPTALGELVLSRAKVVLPAVADLRHEAARLASTPVTAIRYRIGSVGNSMVSGLMRRLSESRPDTSVTTQASWSALELTELVSAGRLDFAIIGVCGDAPPPPGLEWRLVAVDAVGVLLASDHPLSGGDEVDLADFAAARWAATPGDGCFADCFAAACARAGFTPEPMYETDLRVCLDLVTSGQAVALCQPTFREQPDVRGYPFASAPLRWRHLIGWHPDAPADGVAPQVHEYAREAYRDSLRHSPSYAGWLARHPEFGA</sequence>
<comment type="caution">
    <text evidence="6">The sequence shown here is derived from an EMBL/GenBank/DDBJ whole genome shotgun (WGS) entry which is preliminary data.</text>
</comment>
<proteinExistence type="inferred from homology"/>
<protein>
    <submittedName>
        <fullName evidence="6">DNA-binding transcriptional LysR family regulator</fullName>
    </submittedName>
</protein>
<dbReference type="InterPro" id="IPR036388">
    <property type="entry name" value="WH-like_DNA-bd_sf"/>
</dbReference>
<gene>
    <name evidence="6" type="ORF">FHR82_005383</name>
</gene>
<dbReference type="InterPro" id="IPR000847">
    <property type="entry name" value="LysR_HTH_N"/>
</dbReference>
<accession>A0A7W7Q8S5</accession>
<dbReference type="SUPFAM" id="SSF46785">
    <property type="entry name" value="Winged helix' DNA-binding domain"/>
    <property type="match status" value="1"/>
</dbReference>
<dbReference type="RefSeq" id="WP_184813169.1">
    <property type="nucleotide sequence ID" value="NZ_JACHJQ010000005.1"/>
</dbReference>
<dbReference type="PANTHER" id="PTHR30346">
    <property type="entry name" value="TRANSCRIPTIONAL DUAL REGULATOR HCAR-RELATED"/>
    <property type="match status" value="1"/>
</dbReference>
<keyword evidence="7" id="KW-1185">Reference proteome</keyword>
<evidence type="ECO:0000256" key="3">
    <source>
        <dbReference type="ARBA" id="ARBA00023125"/>
    </source>
</evidence>
<reference evidence="6 7" key="1">
    <citation type="submission" date="2020-08" db="EMBL/GenBank/DDBJ databases">
        <title>Genomic Encyclopedia of Type Strains, Phase III (KMG-III): the genomes of soil and plant-associated and newly described type strains.</title>
        <authorList>
            <person name="Whitman W."/>
        </authorList>
    </citation>
    <scope>NUCLEOTIDE SEQUENCE [LARGE SCALE GENOMIC DNA]</scope>
    <source>
        <strain evidence="6 7">CECT 8960</strain>
    </source>
</reference>
<evidence type="ECO:0000259" key="5">
    <source>
        <dbReference type="PROSITE" id="PS50931"/>
    </source>
</evidence>
<dbReference type="GO" id="GO:0003677">
    <property type="term" value="F:DNA binding"/>
    <property type="evidence" value="ECO:0007669"/>
    <property type="project" value="UniProtKB-KW"/>
</dbReference>
<dbReference type="PROSITE" id="PS50931">
    <property type="entry name" value="HTH_LYSR"/>
    <property type="match status" value="1"/>
</dbReference>
<dbReference type="AlphaFoldDB" id="A0A7W7Q8S5"/>
<name>A0A7W7Q8S5_9PSEU</name>
<comment type="similarity">
    <text evidence="1">Belongs to the LysR transcriptional regulatory family.</text>
</comment>
<evidence type="ECO:0000256" key="4">
    <source>
        <dbReference type="ARBA" id="ARBA00023163"/>
    </source>
</evidence>
<dbReference type="GO" id="GO:0032993">
    <property type="term" value="C:protein-DNA complex"/>
    <property type="evidence" value="ECO:0007669"/>
    <property type="project" value="TreeGrafter"/>
</dbReference>
<dbReference type="SUPFAM" id="SSF53850">
    <property type="entry name" value="Periplasmic binding protein-like II"/>
    <property type="match status" value="1"/>
</dbReference>
<dbReference type="Pfam" id="PF00126">
    <property type="entry name" value="HTH_1"/>
    <property type="match status" value="1"/>
</dbReference>
<evidence type="ECO:0000256" key="2">
    <source>
        <dbReference type="ARBA" id="ARBA00023015"/>
    </source>
</evidence>
<organism evidence="6 7">
    <name type="scientific">Actinophytocola algeriensis</name>
    <dbReference type="NCBI Taxonomy" id="1768010"/>
    <lineage>
        <taxon>Bacteria</taxon>
        <taxon>Bacillati</taxon>
        <taxon>Actinomycetota</taxon>
        <taxon>Actinomycetes</taxon>
        <taxon>Pseudonocardiales</taxon>
        <taxon>Pseudonocardiaceae</taxon>
    </lineage>
</organism>
<dbReference type="Gene3D" id="1.10.10.10">
    <property type="entry name" value="Winged helix-like DNA-binding domain superfamily/Winged helix DNA-binding domain"/>
    <property type="match status" value="1"/>
</dbReference>